<protein>
    <recommendedName>
        <fullName evidence="4">WD40 domain protein beta Propeller</fullName>
    </recommendedName>
</protein>
<dbReference type="PANTHER" id="PTHR36842">
    <property type="entry name" value="PROTEIN TOLB HOMOLOG"/>
    <property type="match status" value="1"/>
</dbReference>
<dbReference type="Gene3D" id="2.40.160.50">
    <property type="entry name" value="membrane protein fhac: a member of the omp85/tpsb transporter family"/>
    <property type="match status" value="1"/>
</dbReference>
<dbReference type="Proteomes" id="UP001162734">
    <property type="component" value="Chromosome"/>
</dbReference>
<evidence type="ECO:0000313" key="3">
    <source>
        <dbReference type="Proteomes" id="UP001162734"/>
    </source>
</evidence>
<dbReference type="EMBL" id="AP025592">
    <property type="protein sequence ID" value="BDG10439.1"/>
    <property type="molecule type" value="Genomic_DNA"/>
</dbReference>
<organism evidence="2 3">
    <name type="scientific">Anaeromyxobacter paludicola</name>
    <dbReference type="NCBI Taxonomy" id="2918171"/>
    <lineage>
        <taxon>Bacteria</taxon>
        <taxon>Pseudomonadati</taxon>
        <taxon>Myxococcota</taxon>
        <taxon>Myxococcia</taxon>
        <taxon>Myxococcales</taxon>
        <taxon>Cystobacterineae</taxon>
        <taxon>Anaeromyxobacteraceae</taxon>
        <taxon>Anaeromyxobacter</taxon>
    </lineage>
</organism>
<dbReference type="Gene3D" id="2.120.10.30">
    <property type="entry name" value="TolB, C-terminal domain"/>
    <property type="match status" value="1"/>
</dbReference>
<dbReference type="InterPro" id="IPR011659">
    <property type="entry name" value="WD40"/>
</dbReference>
<evidence type="ECO:0000313" key="2">
    <source>
        <dbReference type="EMBL" id="BDG10439.1"/>
    </source>
</evidence>
<accession>A0ABN6NE47</accession>
<evidence type="ECO:0008006" key="4">
    <source>
        <dbReference type="Google" id="ProtNLM"/>
    </source>
</evidence>
<dbReference type="SUPFAM" id="SSF82171">
    <property type="entry name" value="DPP6 N-terminal domain-like"/>
    <property type="match status" value="1"/>
</dbReference>
<reference evidence="3" key="1">
    <citation type="journal article" date="2022" name="Int. J. Syst. Evol. Microbiol.">
        <title>Anaeromyxobacter oryzae sp. nov., Anaeromyxobacter diazotrophicus sp. nov. and Anaeromyxobacter paludicola sp. nov., isolated from paddy soils.</title>
        <authorList>
            <person name="Itoh H."/>
            <person name="Xu Z."/>
            <person name="Mise K."/>
            <person name="Masuda Y."/>
            <person name="Ushijima N."/>
            <person name="Hayakawa C."/>
            <person name="Shiratori Y."/>
            <person name="Senoo K."/>
        </authorList>
    </citation>
    <scope>NUCLEOTIDE SEQUENCE [LARGE SCALE GENOMIC DNA]</scope>
    <source>
        <strain evidence="3">Red630</strain>
    </source>
</reference>
<comment type="similarity">
    <text evidence="1">Belongs to the TolB family.</text>
</comment>
<keyword evidence="3" id="KW-1185">Reference proteome</keyword>
<gene>
    <name evidence="2" type="ORF">AMPC_35520</name>
</gene>
<dbReference type="Pfam" id="PF07676">
    <property type="entry name" value="PD40"/>
    <property type="match status" value="1"/>
</dbReference>
<dbReference type="PANTHER" id="PTHR36842:SF1">
    <property type="entry name" value="PROTEIN TOLB"/>
    <property type="match status" value="1"/>
</dbReference>
<dbReference type="InterPro" id="IPR011042">
    <property type="entry name" value="6-blade_b-propeller_TolB-like"/>
</dbReference>
<sequence length="1062" mass="119041">MTDRDGVGIFRGMTRALALLWLAAAPGLALAQSAFGTPSFGEALLQVDRMLQLHAGELRLGDPLPQTFILPERPGQNQVAWFEFDWRRLDVPPPAGGKGGIRLYYYEREREVAERALPAIRSSYLRLVDQFHYSPTKPIPYILYSSQREFQTTNVFQVTEAVLGVTSPLDLKMSLPYFGDHEKFREVSTHEMVHQFTIQKLLDLAGGDDVASPLDNFPLWFIEGIAEYYAKGGLDPESDAFLRDLVWNPDPEHHYEILPFAEDRYRGYIPTYKLGQARVTFIAEVYGKEKIQAYLENAFLMGSGREGAPTERGFASLTKRVLGEPIDQVDARWRAWLKKRYYPEYLRIRQDLPNVREIQRLPAEPEAFVASADGQLLFFRGLDREEGRARLYLADVRSPQSAEQVAEDGGPGVESLHPVEHGVLALAKDRLAFAAQVGPGDVLYLQEFAHRPPEKGHGPEITLGPRRVLPLRHPQGLRFIELSDPVFSPDGKELAFAGLTERGQQDVYVVPVEGGTARQLTDDDYAERDLAWGADGITCSSDATDHGRFNLFRIDPKDGRRTRLTTAAVNDRYPRPQADGSLLFSSDRGGRTDLYLLKDGQARRLTEFATGVQSPFPAPDARGIYASTFYRGRFRLVEVPRAAVLEDDFEPQPEAGGEPLRIPLASIPPQTPTYQPFKLANWKPDAGIVYGGGGAGAVAGRAALLFTDILRDHVVYLDLAVYGSFDYTQAMVLYEDRSRRRNWAFGAYHFVQQQLDRLDPNLSYFQRDFGLIGSLRFPLDRFQRLETELSFGALQRYCLTDLSPSVQTVKDCTGIQTEHSPAGRTDDWRNRNGGVTPTVTPTVRYGYDTVRFDPFTGPIEGSSFLYELGGQYLPSRTAVTGFTRFDAAHWFQIVGRMNLMARLAAGSSFASEPNKTWAKSWWLTSADNLRGFNPLDTAFLVGQSYYVANVELQVPLDALIHLFIFDYVEGVAAMDFGGVFNELESRNYQICDGGSGQCFAGHQAGAWESRTLTGVLGANVLFGPLLLRVHFGHPFDIKGQKTPAMIDHTSWVTNITLRYFFF</sequence>
<proteinExistence type="inferred from homology"/>
<evidence type="ECO:0000256" key="1">
    <source>
        <dbReference type="ARBA" id="ARBA00009820"/>
    </source>
</evidence>
<name>A0ABN6NE47_9BACT</name>